<dbReference type="EMBL" id="JACWLN010000001">
    <property type="protein sequence ID" value="MBD1259559.1"/>
    <property type="molecule type" value="Genomic_DNA"/>
</dbReference>
<keyword evidence="2 4" id="KW-0472">Membrane</keyword>
<dbReference type="SUPFAM" id="SSF103088">
    <property type="entry name" value="OmpA-like"/>
    <property type="match status" value="1"/>
</dbReference>
<feature type="chain" id="PRO_5016247699" evidence="5">
    <location>
        <begin position="20"/>
        <end position="642"/>
    </location>
</feature>
<evidence type="ECO:0000256" key="2">
    <source>
        <dbReference type="ARBA" id="ARBA00023136"/>
    </source>
</evidence>
<dbReference type="PANTHER" id="PTHR30329:SF21">
    <property type="entry name" value="LIPOPROTEIN YIAD-RELATED"/>
    <property type="match status" value="1"/>
</dbReference>
<dbReference type="InterPro" id="IPR011990">
    <property type="entry name" value="TPR-like_helical_dom_sf"/>
</dbReference>
<dbReference type="Gene3D" id="1.25.40.10">
    <property type="entry name" value="Tetratricopeptide repeat domain"/>
    <property type="match status" value="1"/>
</dbReference>
<evidence type="ECO:0000256" key="4">
    <source>
        <dbReference type="PROSITE-ProRule" id="PRU00473"/>
    </source>
</evidence>
<gene>
    <name evidence="7" type="ORF">HZY62_03090</name>
    <name evidence="8" type="ORF">LX92_01495</name>
</gene>
<evidence type="ECO:0000259" key="6">
    <source>
        <dbReference type="PROSITE" id="PS51123"/>
    </source>
</evidence>
<evidence type="ECO:0000313" key="7">
    <source>
        <dbReference type="EMBL" id="MBD1259559.1"/>
    </source>
</evidence>
<keyword evidence="5" id="KW-0732">Signal</keyword>
<evidence type="ECO:0000313" key="8">
    <source>
        <dbReference type="EMBL" id="PWK25124.1"/>
    </source>
</evidence>
<evidence type="ECO:0000256" key="1">
    <source>
        <dbReference type="ARBA" id="ARBA00004442"/>
    </source>
</evidence>
<dbReference type="Proteomes" id="UP000651837">
    <property type="component" value="Unassembled WGS sequence"/>
</dbReference>
<evidence type="ECO:0000256" key="3">
    <source>
        <dbReference type="ARBA" id="ARBA00023237"/>
    </source>
</evidence>
<sequence>MRTKALLLCCFMILANSFAQEEKSKADILFYGYDYKSAIVEYKKEMSKAPLKNSQLLNMADAYYKLGDYNGAAKIYLDIHKKDTIMSGLRFNMMLQSLAKTSDVARVRTFLGSKSNDFANELVENADFNYNLLDSSESENAGLQTININANSPQADFAPSFYNDKLLFSSGRGKKSKEVYKPSGEAYLDIYVGRMRSDGNVLNANPFIGLPENGYHEATPYYSQELDKLFYVTSNTHDGELRFDDNGKNALAIAMSGAQGDQRFLLKDLSVSFYYPFYEAKTSRLYFAANFEGGYGGTDIYYVVTNNGQIMSEPRNLGPRINSPGNEIAPYIFQKSLYFSSDVFYGMGGMDMYKAKMYADGSFGIPINLGKGINSTDDDFGLILRQDGSEGLLGYFSSNRKGGKGNDDIYSFKSKEELGLKTLSLKGRVVNLKTNSGVIKAQVQLINKAGDVITEVYANEEGEFRFEIPWEDQVTVKASKERYSNFLVTYNENDYTGLEDKGFQMGLSMIDDILTEKEGKEVLKLQKFYFARGKADISAAIATELDKVVEAVQRFPLLQLGIETYTNSKGAKATNLKLSQKRADAIRSYLVGKGVADSNIVSAMGFGEENLVNKCADGVYCLDFLHKQNDRTLIVVKNAQEL</sequence>
<dbReference type="Pfam" id="PF00691">
    <property type="entry name" value="OmpA"/>
    <property type="match status" value="1"/>
</dbReference>
<name>A0A316E3Z4_9FLAO</name>
<dbReference type="InterPro" id="IPR006664">
    <property type="entry name" value="OMP_bac"/>
</dbReference>
<keyword evidence="3" id="KW-0998">Cell outer membrane</keyword>
<keyword evidence="10" id="KW-1185">Reference proteome</keyword>
<reference evidence="7 10" key="2">
    <citation type="submission" date="2020-07" db="EMBL/GenBank/DDBJ databases">
        <title>The draft genome sequence of Maribacter polysiphoniae KCTC 22021.</title>
        <authorList>
            <person name="Mu L."/>
        </authorList>
    </citation>
    <scope>NUCLEOTIDE SEQUENCE [LARGE SCALE GENOMIC DNA]</scope>
    <source>
        <strain evidence="7 10">KCTC 22021</strain>
    </source>
</reference>
<proteinExistence type="predicted"/>
<dbReference type="AlphaFoldDB" id="A0A316E3Z4"/>
<dbReference type="InterPro" id="IPR050330">
    <property type="entry name" value="Bact_OuterMem_StrucFunc"/>
</dbReference>
<feature type="domain" description="OmpA-like" evidence="6">
    <location>
        <begin position="518"/>
        <end position="640"/>
    </location>
</feature>
<evidence type="ECO:0000313" key="10">
    <source>
        <dbReference type="Proteomes" id="UP000651837"/>
    </source>
</evidence>
<comment type="caution">
    <text evidence="8">The sequence shown here is derived from an EMBL/GenBank/DDBJ whole genome shotgun (WGS) entry which is preliminary data.</text>
</comment>
<comment type="subcellular location">
    <subcellularLocation>
        <location evidence="1">Cell outer membrane</location>
    </subcellularLocation>
</comment>
<feature type="signal peptide" evidence="5">
    <location>
        <begin position="1"/>
        <end position="19"/>
    </location>
</feature>
<dbReference type="CDD" id="cd07185">
    <property type="entry name" value="OmpA_C-like"/>
    <property type="match status" value="1"/>
</dbReference>
<evidence type="ECO:0000313" key="9">
    <source>
        <dbReference type="Proteomes" id="UP000245667"/>
    </source>
</evidence>
<dbReference type="SUPFAM" id="SSF49464">
    <property type="entry name" value="Carboxypeptidase regulatory domain-like"/>
    <property type="match status" value="1"/>
</dbReference>
<dbReference type="GO" id="GO:0009279">
    <property type="term" value="C:cell outer membrane"/>
    <property type="evidence" value="ECO:0007669"/>
    <property type="project" value="UniProtKB-SubCell"/>
</dbReference>
<dbReference type="InterPro" id="IPR006665">
    <property type="entry name" value="OmpA-like"/>
</dbReference>
<organism evidence="8 9">
    <name type="scientific">Maribacter polysiphoniae</name>
    <dbReference type="NCBI Taxonomy" id="429344"/>
    <lineage>
        <taxon>Bacteria</taxon>
        <taxon>Pseudomonadati</taxon>
        <taxon>Bacteroidota</taxon>
        <taxon>Flavobacteriia</taxon>
        <taxon>Flavobacteriales</taxon>
        <taxon>Flavobacteriaceae</taxon>
        <taxon>Maribacter</taxon>
    </lineage>
</organism>
<dbReference type="SUPFAM" id="SSF48452">
    <property type="entry name" value="TPR-like"/>
    <property type="match status" value="1"/>
</dbReference>
<dbReference type="RefSeq" id="WP_109649626.1">
    <property type="nucleotide sequence ID" value="NZ_JACWLN010000001.1"/>
</dbReference>
<dbReference type="Proteomes" id="UP000245667">
    <property type="component" value="Unassembled WGS sequence"/>
</dbReference>
<dbReference type="PRINTS" id="PR01021">
    <property type="entry name" value="OMPADOMAIN"/>
</dbReference>
<dbReference type="PANTHER" id="PTHR30329">
    <property type="entry name" value="STATOR ELEMENT OF FLAGELLAR MOTOR COMPLEX"/>
    <property type="match status" value="1"/>
</dbReference>
<dbReference type="EMBL" id="QGGQ01000002">
    <property type="protein sequence ID" value="PWK25124.1"/>
    <property type="molecule type" value="Genomic_DNA"/>
</dbReference>
<dbReference type="PROSITE" id="PS51123">
    <property type="entry name" value="OMPA_2"/>
    <property type="match status" value="1"/>
</dbReference>
<reference evidence="8 9" key="1">
    <citation type="submission" date="2018-05" db="EMBL/GenBank/DDBJ databases">
        <title>Genomic Encyclopedia of Archaeal and Bacterial Type Strains, Phase II (KMG-II): from individual species to whole genera.</title>
        <authorList>
            <person name="Goeker M."/>
        </authorList>
    </citation>
    <scope>NUCLEOTIDE SEQUENCE [LARGE SCALE GENOMIC DNA]</scope>
    <source>
        <strain evidence="8 9">DSM 23514</strain>
    </source>
</reference>
<dbReference type="Gene3D" id="3.30.1330.60">
    <property type="entry name" value="OmpA-like domain"/>
    <property type="match status" value="1"/>
</dbReference>
<evidence type="ECO:0000256" key="5">
    <source>
        <dbReference type="SAM" id="SignalP"/>
    </source>
</evidence>
<dbReference type="InterPro" id="IPR036737">
    <property type="entry name" value="OmpA-like_sf"/>
</dbReference>
<accession>A0A316E3Z4</accession>
<protein>
    <submittedName>
        <fullName evidence="8">OmpA family protein</fullName>
    </submittedName>
</protein>
<dbReference type="OrthoDB" id="9809364at2"/>
<dbReference type="InterPro" id="IPR008969">
    <property type="entry name" value="CarboxyPept-like_regulatory"/>
</dbReference>